<feature type="transmembrane region" description="Helical" evidence="7">
    <location>
        <begin position="378"/>
        <end position="400"/>
    </location>
</feature>
<dbReference type="InterPro" id="IPR003838">
    <property type="entry name" value="ABC3_permease_C"/>
</dbReference>
<evidence type="ECO:0000256" key="6">
    <source>
        <dbReference type="ARBA" id="ARBA00038076"/>
    </source>
</evidence>
<dbReference type="Pfam" id="PF02687">
    <property type="entry name" value="FtsX"/>
    <property type="match status" value="1"/>
</dbReference>
<accession>A0A4Q0AIT7</accession>
<proteinExistence type="inferred from homology"/>
<dbReference type="Proteomes" id="UP000289257">
    <property type="component" value="Unassembled WGS sequence"/>
</dbReference>
<name>A0A4Q0AIT7_9BACT</name>
<evidence type="ECO:0000256" key="1">
    <source>
        <dbReference type="ARBA" id="ARBA00004651"/>
    </source>
</evidence>
<feature type="transmembrane region" description="Helical" evidence="7">
    <location>
        <begin position="420"/>
        <end position="441"/>
    </location>
</feature>
<organism evidence="9 10">
    <name type="scientific">Candidatus Microsaccharimonas sossegonensis</name>
    <dbReference type="NCBI Taxonomy" id="2506948"/>
    <lineage>
        <taxon>Bacteria</taxon>
        <taxon>Candidatus Saccharimonadota</taxon>
        <taxon>Candidatus Saccharimonadia</taxon>
        <taxon>Candidatus Saccharimonadales</taxon>
        <taxon>Candidatus Saccharimonadaceae</taxon>
        <taxon>Candidatus Microsaccharimonas</taxon>
    </lineage>
</organism>
<comment type="similarity">
    <text evidence="6">Belongs to the ABC-4 integral membrane protein family.</text>
</comment>
<dbReference type="GO" id="GO:0005886">
    <property type="term" value="C:plasma membrane"/>
    <property type="evidence" value="ECO:0007669"/>
    <property type="project" value="UniProtKB-SubCell"/>
</dbReference>
<feature type="transmembrane region" description="Helical" evidence="7">
    <location>
        <begin position="323"/>
        <end position="343"/>
    </location>
</feature>
<dbReference type="AlphaFoldDB" id="A0A4Q0AIT7"/>
<dbReference type="PANTHER" id="PTHR30572:SF4">
    <property type="entry name" value="ABC TRANSPORTER PERMEASE YTRF"/>
    <property type="match status" value="1"/>
</dbReference>
<comment type="caution">
    <text evidence="9">The sequence shown here is derived from an EMBL/GenBank/DDBJ whole genome shotgun (WGS) entry which is preliminary data.</text>
</comment>
<dbReference type="PANTHER" id="PTHR30572">
    <property type="entry name" value="MEMBRANE COMPONENT OF TRANSPORTER-RELATED"/>
    <property type="match status" value="1"/>
</dbReference>
<dbReference type="GO" id="GO:0022857">
    <property type="term" value="F:transmembrane transporter activity"/>
    <property type="evidence" value="ECO:0007669"/>
    <property type="project" value="TreeGrafter"/>
</dbReference>
<keyword evidence="3 7" id="KW-0812">Transmembrane</keyword>
<evidence type="ECO:0000313" key="10">
    <source>
        <dbReference type="Proteomes" id="UP000289257"/>
    </source>
</evidence>
<keyword evidence="4 7" id="KW-1133">Transmembrane helix</keyword>
<comment type="subcellular location">
    <subcellularLocation>
        <location evidence="1">Cell membrane</location>
        <topology evidence="1">Multi-pass membrane protein</topology>
    </subcellularLocation>
</comment>
<protein>
    <submittedName>
        <fullName evidence="9">ABC transporter permease</fullName>
    </submittedName>
</protein>
<keyword evidence="2" id="KW-1003">Cell membrane</keyword>
<reference evidence="9" key="1">
    <citation type="submission" date="2019-01" db="EMBL/GenBank/DDBJ databases">
        <title>Genomic signatures and co-occurrence patterns of the ultra-small Saccharimodia (Patescibacteria phylum) suggest a symbiotic lifestyle.</title>
        <authorList>
            <person name="Lemos L."/>
            <person name="Medeiros J."/>
            <person name="Andreote F."/>
            <person name="Fernandes G."/>
            <person name="Varani A."/>
            <person name="Oliveira G."/>
            <person name="Pylro V."/>
        </authorList>
    </citation>
    <scope>NUCLEOTIDE SEQUENCE [LARGE SCALE GENOMIC DNA]</scope>
    <source>
        <strain evidence="9">AMD02</strain>
    </source>
</reference>
<evidence type="ECO:0000256" key="7">
    <source>
        <dbReference type="SAM" id="Phobius"/>
    </source>
</evidence>
<evidence type="ECO:0000313" key="9">
    <source>
        <dbReference type="EMBL" id="RWZ78578.1"/>
    </source>
</evidence>
<evidence type="ECO:0000256" key="5">
    <source>
        <dbReference type="ARBA" id="ARBA00023136"/>
    </source>
</evidence>
<dbReference type="EMBL" id="SCKX01000001">
    <property type="protein sequence ID" value="RWZ78578.1"/>
    <property type="molecule type" value="Genomic_DNA"/>
</dbReference>
<evidence type="ECO:0000256" key="4">
    <source>
        <dbReference type="ARBA" id="ARBA00022989"/>
    </source>
</evidence>
<evidence type="ECO:0000256" key="3">
    <source>
        <dbReference type="ARBA" id="ARBA00022692"/>
    </source>
</evidence>
<keyword evidence="10" id="KW-1185">Reference proteome</keyword>
<feature type="domain" description="ABC3 transporter permease C-terminal" evidence="8">
    <location>
        <begin position="330"/>
        <end position="451"/>
    </location>
</feature>
<evidence type="ECO:0000259" key="8">
    <source>
        <dbReference type="Pfam" id="PF02687"/>
    </source>
</evidence>
<keyword evidence="5 7" id="KW-0472">Membrane</keyword>
<gene>
    <name evidence="9" type="ORF">EOT05_02405</name>
</gene>
<feature type="transmembrane region" description="Helical" evidence="7">
    <location>
        <begin position="21"/>
        <end position="41"/>
    </location>
</feature>
<dbReference type="InterPro" id="IPR050250">
    <property type="entry name" value="Macrolide_Exporter_MacB"/>
</dbReference>
<evidence type="ECO:0000256" key="2">
    <source>
        <dbReference type="ARBA" id="ARBA00022475"/>
    </source>
</evidence>
<sequence length="458" mass="48682">MKTLDIIRRAGRSLRNAKTRTILTSLAIAVGAFTIAISLAAGEGARQYANKLIGSNVNPQVLFVVKDQALFQAGVGQTGLTVYSEDNGTTPRGITIQQLTQADIDKFTARTDVQNVTPVYNPQLKYVTFEGSDKKFSGEVTSYDTTIINNATFGTLPKLGTQLGLDEVVLPTTFADTLVEQKVITQPQALIGKNVSMTISAATVQPTVDEITAAFTTGGQVAVVALTKPKTKVITLKIVALTKQSATALTGTNAFQISSEQARIIAEYTTKGTSAYQKYPGVTMLAKPGIDPAAVKADLKAQGYAPQTAKDLQSLIFTIVNTLQGIVLGFGVIALIASVFGIVNTQYISVLERTREIGLMKALGMRGRHVSRLFQFEAAWIGFLGGTIGAIIAVIVGTLLNPVITKALDLGDGTSLLIFQPIPIILMIAGLMLIAMLAGYFPALKASKLDPIEALRTE</sequence>